<feature type="compositionally biased region" description="Low complexity" evidence="1">
    <location>
        <begin position="75"/>
        <end position="104"/>
    </location>
</feature>
<keyword evidence="5" id="KW-1185">Reference proteome</keyword>
<feature type="compositionally biased region" description="Basic residues" evidence="1">
    <location>
        <begin position="258"/>
        <end position="268"/>
    </location>
</feature>
<dbReference type="AlphaFoldDB" id="A0A811LQY4"/>
<dbReference type="Proteomes" id="UP000614601">
    <property type="component" value="Unassembled WGS sequence"/>
</dbReference>
<keyword evidence="2" id="KW-1133">Transmembrane helix</keyword>
<name>A0A811LQY4_9BILA</name>
<evidence type="ECO:0000256" key="3">
    <source>
        <dbReference type="SAM" id="SignalP"/>
    </source>
</evidence>
<feature type="region of interest" description="Disordered" evidence="1">
    <location>
        <begin position="247"/>
        <end position="268"/>
    </location>
</feature>
<dbReference type="Proteomes" id="UP000783686">
    <property type="component" value="Unassembled WGS sequence"/>
</dbReference>
<feature type="chain" id="PRO_5035595869" evidence="3">
    <location>
        <begin position="20"/>
        <end position="268"/>
    </location>
</feature>
<feature type="region of interest" description="Disordered" evidence="1">
    <location>
        <begin position="161"/>
        <end position="195"/>
    </location>
</feature>
<dbReference type="EMBL" id="CAJFCW020000006">
    <property type="protein sequence ID" value="CAG9127263.1"/>
    <property type="molecule type" value="Genomic_DNA"/>
</dbReference>
<organism evidence="4 5">
    <name type="scientific">Bursaphelenchus okinawaensis</name>
    <dbReference type="NCBI Taxonomy" id="465554"/>
    <lineage>
        <taxon>Eukaryota</taxon>
        <taxon>Metazoa</taxon>
        <taxon>Ecdysozoa</taxon>
        <taxon>Nematoda</taxon>
        <taxon>Chromadorea</taxon>
        <taxon>Rhabditida</taxon>
        <taxon>Tylenchina</taxon>
        <taxon>Tylenchomorpha</taxon>
        <taxon>Aphelenchoidea</taxon>
        <taxon>Aphelenchoididae</taxon>
        <taxon>Bursaphelenchus</taxon>
    </lineage>
</organism>
<protein>
    <submittedName>
        <fullName evidence="4">Uncharacterized protein</fullName>
    </submittedName>
</protein>
<feature type="region of interest" description="Disordered" evidence="1">
    <location>
        <begin position="75"/>
        <end position="121"/>
    </location>
</feature>
<reference evidence="4" key="1">
    <citation type="submission" date="2020-09" db="EMBL/GenBank/DDBJ databases">
        <authorList>
            <person name="Kikuchi T."/>
        </authorList>
    </citation>
    <scope>NUCLEOTIDE SEQUENCE</scope>
    <source>
        <strain evidence="4">SH1</strain>
    </source>
</reference>
<evidence type="ECO:0000256" key="1">
    <source>
        <dbReference type="SAM" id="MobiDB-lite"/>
    </source>
</evidence>
<feature type="compositionally biased region" description="Basic and acidic residues" evidence="1">
    <location>
        <begin position="248"/>
        <end position="257"/>
    </location>
</feature>
<dbReference type="EMBL" id="CAJFDH010000006">
    <property type="protein sequence ID" value="CAD5229809.1"/>
    <property type="molecule type" value="Genomic_DNA"/>
</dbReference>
<keyword evidence="2" id="KW-0812">Transmembrane</keyword>
<proteinExistence type="predicted"/>
<sequence length="268" mass="29527">MKLPFVIAICIVGLDSSWATSTVDPVAYSEDGVSLATESDRSDDPHSSKDPFDFTVAFLQDDYDTETTNDFNTTTTVTEDSTTTDLSNTTTTITTTTTSTSKTTTTRKPRPPITTPPPTDDDDVPMTIIYSTIGVVSGIILLCLCIGCIVYFCRCRGKRKKTTETNTEPSTEPLIRHRPHADSPPLSEVTGDHINPNDIKYKGRLEIPEVIIPIGRQDDDELDENEANHSGKFTLNKNMIEAVEVGSEVEKVGDKSPLRRRNPKAIRD</sequence>
<evidence type="ECO:0000256" key="2">
    <source>
        <dbReference type="SAM" id="Phobius"/>
    </source>
</evidence>
<keyword evidence="3" id="KW-0732">Signal</keyword>
<evidence type="ECO:0000313" key="5">
    <source>
        <dbReference type="Proteomes" id="UP000614601"/>
    </source>
</evidence>
<evidence type="ECO:0000313" key="4">
    <source>
        <dbReference type="EMBL" id="CAD5229809.1"/>
    </source>
</evidence>
<keyword evidence="2" id="KW-0472">Membrane</keyword>
<feature type="compositionally biased region" description="Low complexity" evidence="1">
    <location>
        <begin position="164"/>
        <end position="173"/>
    </location>
</feature>
<accession>A0A811LQY4</accession>
<comment type="caution">
    <text evidence="4">The sequence shown here is derived from an EMBL/GenBank/DDBJ whole genome shotgun (WGS) entry which is preliminary data.</text>
</comment>
<feature type="transmembrane region" description="Helical" evidence="2">
    <location>
        <begin position="128"/>
        <end position="153"/>
    </location>
</feature>
<feature type="signal peptide" evidence="3">
    <location>
        <begin position="1"/>
        <end position="19"/>
    </location>
</feature>
<gene>
    <name evidence="4" type="ORF">BOKJ2_LOCUS13821</name>
</gene>